<dbReference type="EMBL" id="VJZA01000087">
    <property type="protein sequence ID" value="TVT17086.1"/>
    <property type="molecule type" value="Genomic_DNA"/>
</dbReference>
<comment type="caution">
    <text evidence="1">The sequence shown here is derived from an EMBL/GenBank/DDBJ whole genome shotgun (WGS) entry which is preliminary data.</text>
</comment>
<accession>A0A557ZYJ8</accession>
<evidence type="ECO:0000313" key="1">
    <source>
        <dbReference type="EMBL" id="TVT17086.1"/>
    </source>
</evidence>
<evidence type="ECO:0008006" key="3">
    <source>
        <dbReference type="Google" id="ProtNLM"/>
    </source>
</evidence>
<dbReference type="SUPFAM" id="SSF56634">
    <property type="entry name" value="Heme-dependent catalase-like"/>
    <property type="match status" value="1"/>
</dbReference>
<organism evidence="1 2">
    <name type="scientific">Amycolatopsis acidiphila</name>
    <dbReference type="NCBI Taxonomy" id="715473"/>
    <lineage>
        <taxon>Bacteria</taxon>
        <taxon>Bacillati</taxon>
        <taxon>Actinomycetota</taxon>
        <taxon>Actinomycetes</taxon>
        <taxon>Pseudonocardiales</taxon>
        <taxon>Pseudonocardiaceae</taxon>
        <taxon>Amycolatopsis</taxon>
    </lineage>
</organism>
<dbReference type="AlphaFoldDB" id="A0A557ZYJ8"/>
<keyword evidence="2" id="KW-1185">Reference proteome</keyword>
<dbReference type="Gene3D" id="2.40.180.10">
    <property type="entry name" value="Catalase core domain"/>
    <property type="match status" value="1"/>
</dbReference>
<dbReference type="GO" id="GO:0020037">
    <property type="term" value="F:heme binding"/>
    <property type="evidence" value="ECO:0007669"/>
    <property type="project" value="InterPro"/>
</dbReference>
<sequence length="213" mass="22811">MPPLRTAFDALARLRDARAFHPKGARVDGELTTLDAGPWPLPAGSAQVAARLSKGAGVPDGFRDVLGLAVRVPLETGPWDLTFSTIGSLTRILPFPARGWCDASYSSLAPYRVGGQLRWLLARAARDQPKVDASLRAARRLVRGGGFELVLSSATAIGVPQPIARLRLHTVCDDAGQPTFDPMLNHPPGVTLYPDWLTKARELAYAGSRAGRA</sequence>
<dbReference type="RefSeq" id="WP_144643786.1">
    <property type="nucleotide sequence ID" value="NZ_BNAX01000002.1"/>
</dbReference>
<dbReference type="Proteomes" id="UP000318578">
    <property type="component" value="Unassembled WGS sequence"/>
</dbReference>
<protein>
    <recommendedName>
        <fullName evidence="3">Phosphodiesterase</fullName>
    </recommendedName>
</protein>
<name>A0A557ZYJ8_9PSEU</name>
<evidence type="ECO:0000313" key="2">
    <source>
        <dbReference type="Proteomes" id="UP000318578"/>
    </source>
</evidence>
<proteinExistence type="predicted"/>
<reference evidence="1 2" key="1">
    <citation type="submission" date="2019-07" db="EMBL/GenBank/DDBJ databases">
        <title>New species of Amycolatopsis and Streptomyces.</title>
        <authorList>
            <person name="Duangmal K."/>
            <person name="Teo W.F.A."/>
            <person name="Lipun K."/>
        </authorList>
    </citation>
    <scope>NUCLEOTIDE SEQUENCE [LARGE SCALE GENOMIC DNA]</scope>
    <source>
        <strain evidence="1 2">JCM 30562</strain>
    </source>
</reference>
<gene>
    <name evidence="1" type="ORF">FNH06_32740</name>
</gene>
<dbReference type="OrthoDB" id="3368165at2"/>
<dbReference type="InterPro" id="IPR020835">
    <property type="entry name" value="Catalase_sf"/>
</dbReference>